<feature type="region of interest" description="Disordered" evidence="1">
    <location>
        <begin position="323"/>
        <end position="364"/>
    </location>
</feature>
<sequence length="364" mass="39343">MTPPQSPRDVAFDRLLSFLESSFLPASPAECIDVATLDGVVHGLVFAAPLAVAAPAQLTTAAKDTPRPVNDALSCSCLESGAYLIRAGAARLGSQRMQPWESAALFNNACEAVSKAHVPPASTWKTRLPHREDLYESLLIDDDNDSRRPWETAALVYDHTHCIRGCIIADWSATSDVPPAPGTILQSELVAGTVLLHRLLYIDYWPLAKSFSDSRVEIRLITLTLTSVRAVNVGLSLSASKTTVSFALQDFAPFYIDDAEKTTSWQPLLSWTLDGHGESQRQNEEGSMSPTDDMGGQFAIRGRLKVRTSGGGFENKSQEVVIGAGGGAGRNRSVSDSVDWAEENTGSRVPSKTELELSQLRGEE</sequence>
<name>A0AA40CID0_9PEZI</name>
<gene>
    <name evidence="2" type="ORF">B0T16DRAFT_463239</name>
</gene>
<evidence type="ECO:0000313" key="2">
    <source>
        <dbReference type="EMBL" id="KAK0639577.1"/>
    </source>
</evidence>
<dbReference type="Proteomes" id="UP001174936">
    <property type="component" value="Unassembled WGS sequence"/>
</dbReference>
<evidence type="ECO:0000256" key="1">
    <source>
        <dbReference type="SAM" id="MobiDB-lite"/>
    </source>
</evidence>
<proteinExistence type="predicted"/>
<accession>A0AA40CID0</accession>
<comment type="caution">
    <text evidence="2">The sequence shown here is derived from an EMBL/GenBank/DDBJ whole genome shotgun (WGS) entry which is preliminary data.</text>
</comment>
<reference evidence="2" key="1">
    <citation type="submission" date="2023-06" db="EMBL/GenBank/DDBJ databases">
        <title>Genome-scale phylogeny and comparative genomics of the fungal order Sordariales.</title>
        <authorList>
            <consortium name="Lawrence Berkeley National Laboratory"/>
            <person name="Hensen N."/>
            <person name="Bonometti L."/>
            <person name="Westerberg I."/>
            <person name="Brannstrom I.O."/>
            <person name="Guillou S."/>
            <person name="Cros-Aarteil S."/>
            <person name="Calhoun S."/>
            <person name="Haridas S."/>
            <person name="Kuo A."/>
            <person name="Mondo S."/>
            <person name="Pangilinan J."/>
            <person name="Riley R."/>
            <person name="Labutti K."/>
            <person name="Andreopoulos B."/>
            <person name="Lipzen A."/>
            <person name="Chen C."/>
            <person name="Yanf M."/>
            <person name="Daum C."/>
            <person name="Ng V."/>
            <person name="Clum A."/>
            <person name="Steindorff A."/>
            <person name="Ohm R."/>
            <person name="Martin F."/>
            <person name="Silar P."/>
            <person name="Natvig D."/>
            <person name="Lalanne C."/>
            <person name="Gautier V."/>
            <person name="Ament-Velasquez S.L."/>
            <person name="Kruys A."/>
            <person name="Hutchinson M.I."/>
            <person name="Powell A.J."/>
            <person name="Barry K."/>
            <person name="Miller A.N."/>
            <person name="Grigoriev I.V."/>
            <person name="Debuchy R."/>
            <person name="Gladieux P."/>
            <person name="Thoren M.H."/>
            <person name="Johannesson H."/>
        </authorList>
    </citation>
    <scope>NUCLEOTIDE SEQUENCE</scope>
    <source>
        <strain evidence="2">SMH2532-1</strain>
    </source>
</reference>
<protein>
    <submittedName>
        <fullName evidence="2">Uncharacterized protein</fullName>
    </submittedName>
</protein>
<feature type="region of interest" description="Disordered" evidence="1">
    <location>
        <begin position="276"/>
        <end position="295"/>
    </location>
</feature>
<feature type="compositionally biased region" description="Basic and acidic residues" evidence="1">
    <location>
        <begin position="351"/>
        <end position="364"/>
    </location>
</feature>
<keyword evidence="3" id="KW-1185">Reference proteome</keyword>
<dbReference type="EMBL" id="JAULSV010000007">
    <property type="protein sequence ID" value="KAK0639577.1"/>
    <property type="molecule type" value="Genomic_DNA"/>
</dbReference>
<organism evidence="2 3">
    <name type="scientific">Cercophora newfieldiana</name>
    <dbReference type="NCBI Taxonomy" id="92897"/>
    <lineage>
        <taxon>Eukaryota</taxon>
        <taxon>Fungi</taxon>
        <taxon>Dikarya</taxon>
        <taxon>Ascomycota</taxon>
        <taxon>Pezizomycotina</taxon>
        <taxon>Sordariomycetes</taxon>
        <taxon>Sordariomycetidae</taxon>
        <taxon>Sordariales</taxon>
        <taxon>Lasiosphaeriaceae</taxon>
        <taxon>Cercophora</taxon>
    </lineage>
</organism>
<evidence type="ECO:0000313" key="3">
    <source>
        <dbReference type="Proteomes" id="UP001174936"/>
    </source>
</evidence>
<dbReference type="AlphaFoldDB" id="A0AA40CID0"/>